<gene>
    <name evidence="1" type="ORF">ACFFN1_00165</name>
</gene>
<organism evidence="1 2">
    <name type="scientific">Brevibacterium otitidis</name>
    <dbReference type="NCBI Taxonomy" id="53364"/>
    <lineage>
        <taxon>Bacteria</taxon>
        <taxon>Bacillati</taxon>
        <taxon>Actinomycetota</taxon>
        <taxon>Actinomycetes</taxon>
        <taxon>Micrococcales</taxon>
        <taxon>Brevibacteriaceae</taxon>
        <taxon>Brevibacterium</taxon>
    </lineage>
</organism>
<protein>
    <submittedName>
        <fullName evidence="1">Uncharacterized protein</fullName>
    </submittedName>
</protein>
<reference evidence="1 2" key="1">
    <citation type="submission" date="2024-09" db="EMBL/GenBank/DDBJ databases">
        <authorList>
            <person name="Sun Q."/>
            <person name="Mori K."/>
        </authorList>
    </citation>
    <scope>NUCLEOTIDE SEQUENCE [LARGE SCALE GENOMIC DNA]</scope>
    <source>
        <strain evidence="1 2">JCM 11683</strain>
    </source>
</reference>
<dbReference type="EMBL" id="JBHMAU010000003">
    <property type="protein sequence ID" value="MFB9774854.1"/>
    <property type="molecule type" value="Genomic_DNA"/>
</dbReference>
<dbReference type="RefSeq" id="WP_376837486.1">
    <property type="nucleotide sequence ID" value="NZ_JBHMAU010000003.1"/>
</dbReference>
<evidence type="ECO:0000313" key="2">
    <source>
        <dbReference type="Proteomes" id="UP001589707"/>
    </source>
</evidence>
<comment type="caution">
    <text evidence="1">The sequence shown here is derived from an EMBL/GenBank/DDBJ whole genome shotgun (WGS) entry which is preliminary data.</text>
</comment>
<keyword evidence="2" id="KW-1185">Reference proteome</keyword>
<name>A0ABV5WXF3_9MICO</name>
<proteinExistence type="predicted"/>
<dbReference type="Proteomes" id="UP001589707">
    <property type="component" value="Unassembled WGS sequence"/>
</dbReference>
<sequence length="163" mass="17538">MVFLGEIRPVSELLSAALAEPAPVPATDIGVRHTAAGNAKACRDLLAEGEGLDACWRFGILQTLDDYTSTLRRGGPDLAAGVFVDEPEPTGAGELDAAFAALADHLAERDGWTPPVWALDPARHTTAWYPSVPAIFRADADRESLRAFRQRGVFLTDRSLLRA</sequence>
<accession>A0ABV5WXF3</accession>
<evidence type="ECO:0000313" key="1">
    <source>
        <dbReference type="EMBL" id="MFB9774854.1"/>
    </source>
</evidence>